<keyword evidence="1" id="KW-0238">DNA-binding</keyword>
<dbReference type="RefSeq" id="WP_010744320.1">
    <property type="nucleotide sequence ID" value="NZ_BAAAXM010000027.1"/>
</dbReference>
<dbReference type="Pfam" id="PF13411">
    <property type="entry name" value="MerR_1"/>
    <property type="match status" value="1"/>
</dbReference>
<dbReference type="Gene3D" id="1.10.1660.10">
    <property type="match status" value="1"/>
</dbReference>
<gene>
    <name evidence="3" type="ORF">P7D78_14660</name>
</gene>
<evidence type="ECO:0000256" key="1">
    <source>
        <dbReference type="ARBA" id="ARBA00023125"/>
    </source>
</evidence>
<proteinExistence type="predicted"/>
<feature type="domain" description="HTH merR-type" evidence="2">
    <location>
        <begin position="1"/>
        <end position="69"/>
    </location>
</feature>
<dbReference type="GO" id="GO:0003700">
    <property type="term" value="F:DNA-binding transcription factor activity"/>
    <property type="evidence" value="ECO:0007669"/>
    <property type="project" value="InterPro"/>
</dbReference>
<dbReference type="EMBL" id="JARPXM010000016">
    <property type="protein sequence ID" value="MDT2539375.1"/>
    <property type="molecule type" value="Genomic_DNA"/>
</dbReference>
<dbReference type="GO" id="GO:0003677">
    <property type="term" value="F:DNA binding"/>
    <property type="evidence" value="ECO:0007669"/>
    <property type="project" value="UniProtKB-KW"/>
</dbReference>
<evidence type="ECO:0000313" key="3">
    <source>
        <dbReference type="EMBL" id="MDT2539375.1"/>
    </source>
</evidence>
<dbReference type="InterPro" id="IPR000551">
    <property type="entry name" value="MerR-type_HTH_dom"/>
</dbReference>
<dbReference type="AlphaFoldDB" id="A0AAW8SX24"/>
<dbReference type="InterPro" id="IPR047057">
    <property type="entry name" value="MerR_fam"/>
</dbReference>
<dbReference type="CDD" id="cd01109">
    <property type="entry name" value="HTH_YyaN"/>
    <property type="match status" value="1"/>
</dbReference>
<organism evidence="3 4">
    <name type="scientific">Enterococcus raffinosus</name>
    <dbReference type="NCBI Taxonomy" id="71452"/>
    <lineage>
        <taxon>Bacteria</taxon>
        <taxon>Bacillati</taxon>
        <taxon>Bacillota</taxon>
        <taxon>Bacilli</taxon>
        <taxon>Lactobacillales</taxon>
        <taxon>Enterococcaceae</taxon>
        <taxon>Enterococcus</taxon>
    </lineage>
</organism>
<dbReference type="SUPFAM" id="SSF46955">
    <property type="entry name" value="Putative DNA-binding domain"/>
    <property type="match status" value="1"/>
</dbReference>
<sequence>MNISEVAEKFDMTPATIRYYEKQGLIPPITRNSVGVRDFQEEDISWVEFIKCMRDSGLSIDSLAKYSELYQQGSATLIERKKILIEEYQKLLEKQRLINGTVARLETKLENYDQMIQKCEQQIFSNSKEAVSEKVLKEV</sequence>
<protein>
    <submittedName>
        <fullName evidence="3">MerR family transcriptional regulator</fullName>
    </submittedName>
</protein>
<evidence type="ECO:0000259" key="2">
    <source>
        <dbReference type="PROSITE" id="PS50937"/>
    </source>
</evidence>
<dbReference type="SMART" id="SM00422">
    <property type="entry name" value="HTH_MERR"/>
    <property type="match status" value="1"/>
</dbReference>
<dbReference type="Proteomes" id="UP001249240">
    <property type="component" value="Unassembled WGS sequence"/>
</dbReference>
<dbReference type="InterPro" id="IPR009061">
    <property type="entry name" value="DNA-bd_dom_put_sf"/>
</dbReference>
<reference evidence="3" key="1">
    <citation type="submission" date="2023-03" db="EMBL/GenBank/DDBJ databases">
        <authorList>
            <person name="Shen W."/>
            <person name="Cai J."/>
        </authorList>
    </citation>
    <scope>NUCLEOTIDE SEQUENCE</scope>
    <source>
        <strain evidence="3">B646-2</strain>
    </source>
</reference>
<name>A0AAW8SX24_9ENTE</name>
<dbReference type="PANTHER" id="PTHR30204:SF98">
    <property type="entry name" value="HTH-TYPE TRANSCRIPTIONAL REGULATOR ADHR"/>
    <property type="match status" value="1"/>
</dbReference>
<dbReference type="PROSITE" id="PS50937">
    <property type="entry name" value="HTH_MERR_2"/>
    <property type="match status" value="1"/>
</dbReference>
<accession>A0AAW8SX24</accession>
<dbReference type="PANTHER" id="PTHR30204">
    <property type="entry name" value="REDOX-CYCLING DRUG-SENSING TRANSCRIPTIONAL ACTIVATOR SOXR"/>
    <property type="match status" value="1"/>
</dbReference>
<evidence type="ECO:0000313" key="4">
    <source>
        <dbReference type="Proteomes" id="UP001249240"/>
    </source>
</evidence>
<comment type="caution">
    <text evidence="3">The sequence shown here is derived from an EMBL/GenBank/DDBJ whole genome shotgun (WGS) entry which is preliminary data.</text>
</comment>